<reference evidence="11" key="1">
    <citation type="journal article" date="2017" name="Nat. Commun.">
        <title>The North American bullfrog draft genome provides insight into hormonal regulation of long noncoding RNA.</title>
        <authorList>
            <person name="Hammond S.A."/>
            <person name="Warren R.L."/>
            <person name="Vandervalk B.P."/>
            <person name="Kucuk E."/>
            <person name="Khan H."/>
            <person name="Gibb E.A."/>
            <person name="Pandoh P."/>
            <person name="Kirk H."/>
            <person name="Zhao Y."/>
            <person name="Jones M."/>
            <person name="Mungall A.J."/>
            <person name="Coope R."/>
            <person name="Pleasance S."/>
            <person name="Moore R.A."/>
            <person name="Holt R.A."/>
            <person name="Round J.M."/>
            <person name="Ohora S."/>
            <person name="Walle B.V."/>
            <person name="Veldhoen N."/>
            <person name="Helbing C.C."/>
            <person name="Birol I."/>
        </authorList>
    </citation>
    <scope>NUCLEOTIDE SEQUENCE [LARGE SCALE GENOMIC DNA]</scope>
</reference>
<keyword evidence="6" id="KW-0325">Glycoprotein</keyword>
<keyword evidence="4 9" id="KW-1133">Transmembrane helix</keyword>
<proteinExistence type="inferred from homology"/>
<evidence type="ECO:0000256" key="5">
    <source>
        <dbReference type="ARBA" id="ARBA00023136"/>
    </source>
</evidence>
<dbReference type="SUPFAM" id="SSF103473">
    <property type="entry name" value="MFS general substrate transporter"/>
    <property type="match status" value="1"/>
</dbReference>
<dbReference type="InterPro" id="IPR036259">
    <property type="entry name" value="MFS_trans_sf"/>
</dbReference>
<evidence type="ECO:0000256" key="6">
    <source>
        <dbReference type="ARBA" id="ARBA00023180"/>
    </source>
</evidence>
<dbReference type="GO" id="GO:0016020">
    <property type="term" value="C:membrane"/>
    <property type="evidence" value="ECO:0007669"/>
    <property type="project" value="UniProtKB-SubCell"/>
</dbReference>
<feature type="transmembrane region" description="Helical" evidence="9">
    <location>
        <begin position="39"/>
        <end position="57"/>
    </location>
</feature>
<protein>
    <recommendedName>
        <fullName evidence="7">UNC93-like protein MFSD11</fullName>
    </recommendedName>
    <alternativeName>
        <fullName evidence="8">Major facilitator superfamily domain-containing protein 11</fullName>
    </alternativeName>
</protein>
<comment type="subcellular location">
    <subcellularLocation>
        <location evidence="1">Membrane</location>
        <topology evidence="1">Multi-pass membrane protein</topology>
    </subcellularLocation>
</comment>
<evidence type="ECO:0000256" key="1">
    <source>
        <dbReference type="ARBA" id="ARBA00004141"/>
    </source>
</evidence>
<evidence type="ECO:0000313" key="10">
    <source>
        <dbReference type="EMBL" id="PIO27024.1"/>
    </source>
</evidence>
<dbReference type="Proteomes" id="UP000228934">
    <property type="component" value="Unassembled WGS sequence"/>
</dbReference>
<dbReference type="Pfam" id="PF05978">
    <property type="entry name" value="UNC-93"/>
    <property type="match status" value="1"/>
</dbReference>
<dbReference type="PANTHER" id="PTHR23294">
    <property type="entry name" value="ET TRANSLATION PRODUCT-RELATED"/>
    <property type="match status" value="1"/>
</dbReference>
<evidence type="ECO:0000256" key="4">
    <source>
        <dbReference type="ARBA" id="ARBA00022989"/>
    </source>
</evidence>
<name>A0A2G9RGQ2_AQUCT</name>
<keyword evidence="11" id="KW-1185">Reference proteome</keyword>
<evidence type="ECO:0000256" key="2">
    <source>
        <dbReference type="ARBA" id="ARBA00009172"/>
    </source>
</evidence>
<evidence type="ECO:0000256" key="8">
    <source>
        <dbReference type="ARBA" id="ARBA00041910"/>
    </source>
</evidence>
<dbReference type="InterPro" id="IPR051617">
    <property type="entry name" value="UNC-93-like_regulator"/>
</dbReference>
<feature type="transmembrane region" description="Helical" evidence="9">
    <location>
        <begin position="64"/>
        <end position="83"/>
    </location>
</feature>
<evidence type="ECO:0000313" key="11">
    <source>
        <dbReference type="Proteomes" id="UP000228934"/>
    </source>
</evidence>
<accession>A0A2G9RGQ2</accession>
<gene>
    <name evidence="10" type="ORF">AB205_0192890</name>
</gene>
<organism evidence="10 11">
    <name type="scientific">Aquarana catesbeiana</name>
    <name type="common">American bullfrog</name>
    <name type="synonym">Rana catesbeiana</name>
    <dbReference type="NCBI Taxonomy" id="8400"/>
    <lineage>
        <taxon>Eukaryota</taxon>
        <taxon>Metazoa</taxon>
        <taxon>Chordata</taxon>
        <taxon>Craniata</taxon>
        <taxon>Vertebrata</taxon>
        <taxon>Euteleostomi</taxon>
        <taxon>Amphibia</taxon>
        <taxon>Batrachia</taxon>
        <taxon>Anura</taxon>
        <taxon>Neobatrachia</taxon>
        <taxon>Ranoidea</taxon>
        <taxon>Ranidae</taxon>
        <taxon>Aquarana</taxon>
    </lineage>
</organism>
<keyword evidence="3 9" id="KW-0812">Transmembrane</keyword>
<comment type="similarity">
    <text evidence="2">Belongs to the unc-93 family.</text>
</comment>
<dbReference type="InterPro" id="IPR010291">
    <property type="entry name" value="Ion_channel_UNC-93"/>
</dbReference>
<dbReference type="EMBL" id="KV942800">
    <property type="protein sequence ID" value="PIO27024.1"/>
    <property type="molecule type" value="Genomic_DNA"/>
</dbReference>
<dbReference type="PANTHER" id="PTHR23294:SF0">
    <property type="entry name" value="UNC93-LIKE PROTEIN MFSD11"/>
    <property type="match status" value="1"/>
</dbReference>
<dbReference type="AlphaFoldDB" id="A0A2G9RGQ2"/>
<evidence type="ECO:0000256" key="9">
    <source>
        <dbReference type="SAM" id="Phobius"/>
    </source>
</evidence>
<evidence type="ECO:0000256" key="3">
    <source>
        <dbReference type="ARBA" id="ARBA00022692"/>
    </source>
</evidence>
<sequence length="100" mass="11214">SKILSMFCSFLLGLGDSCFNTQLLSILGTLYSDDSAPAFAIFKFVQSISAAVAFFYSNYLLLQWQLLIMVIFGFFGTISFFFVEWGTVSLNPQETRYGSI</sequence>
<feature type="non-terminal residue" evidence="10">
    <location>
        <position position="1"/>
    </location>
</feature>
<dbReference type="OrthoDB" id="196103at2759"/>
<keyword evidence="5 9" id="KW-0472">Membrane</keyword>
<evidence type="ECO:0000256" key="7">
    <source>
        <dbReference type="ARBA" id="ARBA00040302"/>
    </source>
</evidence>